<dbReference type="Pfam" id="PF12823">
    <property type="entry name" value="DUF3817"/>
    <property type="match status" value="1"/>
</dbReference>
<dbReference type="PANTHER" id="PTHR40077">
    <property type="entry name" value="MEMBRANE PROTEIN-RELATED"/>
    <property type="match status" value="1"/>
</dbReference>
<reference evidence="8 9" key="1">
    <citation type="submission" date="2017-11" db="EMBL/GenBank/DDBJ databases">
        <title>Genomic Encyclopedia of Archaeal and Bacterial Type Strains, Phase II (KMG-II): From Individual Species to Whole Genera.</title>
        <authorList>
            <person name="Goeker M."/>
        </authorList>
    </citation>
    <scope>NUCLEOTIDE SEQUENCE [LARGE SCALE GENOMIC DNA]</scope>
    <source>
        <strain evidence="8 9">DSM 27393</strain>
    </source>
</reference>
<dbReference type="Proteomes" id="UP000228758">
    <property type="component" value="Unassembled WGS sequence"/>
</dbReference>
<dbReference type="RefSeq" id="WP_100365270.1">
    <property type="nucleotide sequence ID" value="NZ_PGFF01000001.1"/>
</dbReference>
<feature type="domain" description="DUF3817" evidence="7">
    <location>
        <begin position="17"/>
        <end position="133"/>
    </location>
</feature>
<accession>A0A2M9CMM7</accession>
<evidence type="ECO:0000256" key="5">
    <source>
        <dbReference type="ARBA" id="ARBA00023136"/>
    </source>
</evidence>
<name>A0A2M9CMM7_9MICO</name>
<feature type="transmembrane region" description="Helical" evidence="6">
    <location>
        <begin position="19"/>
        <end position="36"/>
    </location>
</feature>
<protein>
    <submittedName>
        <fullName evidence="8">Integral membrane protein</fullName>
    </submittedName>
</protein>
<evidence type="ECO:0000313" key="9">
    <source>
        <dbReference type="Proteomes" id="UP000228758"/>
    </source>
</evidence>
<sequence>MTLAPKPETFPRIRSALKFYQVCSYITGVMLLLLVAEMLLKYVAHLELFAFGSGGLLSLEPVLEGPEGLESTGDGVNLSIGILIVHGWFYVVYLISSFRVWTLMRWNLIRLLLMAAGGVVPFLSFIVEARITRIVRDQLAALQTPTVEVAP</sequence>
<dbReference type="EMBL" id="PGFF01000001">
    <property type="protein sequence ID" value="PJJ73147.1"/>
    <property type="molecule type" value="Genomic_DNA"/>
</dbReference>
<dbReference type="OrthoDB" id="9342687at2"/>
<keyword evidence="3 6" id="KW-0812">Transmembrane</keyword>
<evidence type="ECO:0000256" key="6">
    <source>
        <dbReference type="SAM" id="Phobius"/>
    </source>
</evidence>
<evidence type="ECO:0000256" key="3">
    <source>
        <dbReference type="ARBA" id="ARBA00022692"/>
    </source>
</evidence>
<dbReference type="AlphaFoldDB" id="A0A2M9CMM7"/>
<gene>
    <name evidence="8" type="ORF">CLV46_2732</name>
</gene>
<keyword evidence="2" id="KW-1003">Cell membrane</keyword>
<feature type="transmembrane region" description="Helical" evidence="6">
    <location>
        <begin position="75"/>
        <end position="96"/>
    </location>
</feature>
<keyword evidence="9" id="KW-1185">Reference proteome</keyword>
<organism evidence="8 9">
    <name type="scientific">Diaminobutyricimonas aerilata</name>
    <dbReference type="NCBI Taxonomy" id="1162967"/>
    <lineage>
        <taxon>Bacteria</taxon>
        <taxon>Bacillati</taxon>
        <taxon>Actinomycetota</taxon>
        <taxon>Actinomycetes</taxon>
        <taxon>Micrococcales</taxon>
        <taxon>Microbacteriaceae</taxon>
        <taxon>Diaminobutyricimonas</taxon>
    </lineage>
</organism>
<dbReference type="NCBIfam" id="TIGR03954">
    <property type="entry name" value="integ_memb_HG"/>
    <property type="match status" value="1"/>
</dbReference>
<dbReference type="GO" id="GO:0005886">
    <property type="term" value="C:plasma membrane"/>
    <property type="evidence" value="ECO:0007669"/>
    <property type="project" value="UniProtKB-SubCell"/>
</dbReference>
<evidence type="ECO:0000256" key="1">
    <source>
        <dbReference type="ARBA" id="ARBA00004651"/>
    </source>
</evidence>
<proteinExistence type="predicted"/>
<evidence type="ECO:0000259" key="7">
    <source>
        <dbReference type="Pfam" id="PF12823"/>
    </source>
</evidence>
<feature type="transmembrane region" description="Helical" evidence="6">
    <location>
        <begin position="108"/>
        <end position="127"/>
    </location>
</feature>
<evidence type="ECO:0000256" key="4">
    <source>
        <dbReference type="ARBA" id="ARBA00022989"/>
    </source>
</evidence>
<comment type="caution">
    <text evidence="8">The sequence shown here is derived from an EMBL/GenBank/DDBJ whole genome shotgun (WGS) entry which is preliminary data.</text>
</comment>
<comment type="subcellular location">
    <subcellularLocation>
        <location evidence="1">Cell membrane</location>
        <topology evidence="1">Multi-pass membrane protein</topology>
    </subcellularLocation>
</comment>
<keyword evidence="4 6" id="KW-1133">Transmembrane helix</keyword>
<keyword evidence="5 6" id="KW-0472">Membrane</keyword>
<dbReference type="InterPro" id="IPR023845">
    <property type="entry name" value="DUF3817_TM"/>
</dbReference>
<dbReference type="PANTHER" id="PTHR40077:SF2">
    <property type="entry name" value="MEMBRANE PROTEIN"/>
    <property type="match status" value="1"/>
</dbReference>
<evidence type="ECO:0000256" key="2">
    <source>
        <dbReference type="ARBA" id="ARBA00022475"/>
    </source>
</evidence>
<evidence type="ECO:0000313" key="8">
    <source>
        <dbReference type="EMBL" id="PJJ73147.1"/>
    </source>
</evidence>